<protein>
    <submittedName>
        <fullName evidence="1">Uncharacterized protein</fullName>
    </submittedName>
</protein>
<accession>A0ACB7XUE1</accession>
<keyword evidence="2" id="KW-1185">Reference proteome</keyword>
<organism evidence="1 2">
    <name type="scientific">Vaccinium darrowii</name>
    <dbReference type="NCBI Taxonomy" id="229202"/>
    <lineage>
        <taxon>Eukaryota</taxon>
        <taxon>Viridiplantae</taxon>
        <taxon>Streptophyta</taxon>
        <taxon>Embryophyta</taxon>
        <taxon>Tracheophyta</taxon>
        <taxon>Spermatophyta</taxon>
        <taxon>Magnoliopsida</taxon>
        <taxon>eudicotyledons</taxon>
        <taxon>Gunneridae</taxon>
        <taxon>Pentapetalae</taxon>
        <taxon>asterids</taxon>
        <taxon>Ericales</taxon>
        <taxon>Ericaceae</taxon>
        <taxon>Vaccinioideae</taxon>
        <taxon>Vaccinieae</taxon>
        <taxon>Vaccinium</taxon>
    </lineage>
</organism>
<evidence type="ECO:0000313" key="1">
    <source>
        <dbReference type="EMBL" id="KAH7844150.1"/>
    </source>
</evidence>
<evidence type="ECO:0000313" key="2">
    <source>
        <dbReference type="Proteomes" id="UP000828048"/>
    </source>
</evidence>
<dbReference type="EMBL" id="CM037151">
    <property type="protein sequence ID" value="KAH7844150.1"/>
    <property type="molecule type" value="Genomic_DNA"/>
</dbReference>
<proteinExistence type="predicted"/>
<reference evidence="1 2" key="1">
    <citation type="journal article" date="2021" name="Hortic Res">
        <title>High-quality reference genome and annotation aids understanding of berry development for evergreen blueberry (Vaccinium darrowii).</title>
        <authorList>
            <person name="Yu J."/>
            <person name="Hulse-Kemp A.M."/>
            <person name="Babiker E."/>
            <person name="Staton M."/>
        </authorList>
    </citation>
    <scope>NUCLEOTIDE SEQUENCE [LARGE SCALE GENOMIC DNA]</scope>
    <source>
        <strain evidence="2">cv. NJ 8807/NJ 8810</strain>
        <tissue evidence="1">Young leaf</tissue>
    </source>
</reference>
<gene>
    <name evidence="1" type="ORF">Vadar_024891</name>
</gene>
<dbReference type="Proteomes" id="UP000828048">
    <property type="component" value="Chromosome 1"/>
</dbReference>
<sequence>MSLLRKLFSVKAINRVRKSTIMLDVDFVHRGLVKGSKHGTSFINNNDGHVLTCFHLVADKVEYLRAKKYSEGWIPGRVTAKLNDGTLISAKLVATDASNDLALLKLLSTSVNHPVALKPLSSPPKVGDALFYLGHH</sequence>
<name>A0ACB7XUE1_9ERIC</name>
<comment type="caution">
    <text evidence="1">The sequence shown here is derived from an EMBL/GenBank/DDBJ whole genome shotgun (WGS) entry which is preliminary data.</text>
</comment>